<dbReference type="InterPro" id="IPR036691">
    <property type="entry name" value="Endo/exonu/phosph_ase_sf"/>
</dbReference>
<name>A0A3P9IPR5_ORYLA</name>
<evidence type="ECO:0000313" key="1">
    <source>
        <dbReference type="Ensembl" id="ENSORLP00015021851.1"/>
    </source>
</evidence>
<organism evidence="1 2">
    <name type="scientific">Oryzias latipes</name>
    <name type="common">Japanese rice fish</name>
    <name type="synonym">Japanese killifish</name>
    <dbReference type="NCBI Taxonomy" id="8090"/>
    <lineage>
        <taxon>Eukaryota</taxon>
        <taxon>Metazoa</taxon>
        <taxon>Chordata</taxon>
        <taxon>Craniata</taxon>
        <taxon>Vertebrata</taxon>
        <taxon>Euteleostomi</taxon>
        <taxon>Actinopterygii</taxon>
        <taxon>Neopterygii</taxon>
        <taxon>Teleostei</taxon>
        <taxon>Neoteleostei</taxon>
        <taxon>Acanthomorphata</taxon>
        <taxon>Ovalentaria</taxon>
        <taxon>Atherinomorphae</taxon>
        <taxon>Beloniformes</taxon>
        <taxon>Adrianichthyidae</taxon>
        <taxon>Oryziinae</taxon>
        <taxon>Oryzias</taxon>
    </lineage>
</organism>
<evidence type="ECO:0000313" key="2">
    <source>
        <dbReference type="Proteomes" id="UP000265200"/>
    </source>
</evidence>
<reference evidence="1 2" key="2">
    <citation type="submission" date="2017-04" db="EMBL/GenBank/DDBJ databases">
        <title>CpG methylation of centromeres and impact of large insertions on vertebrate speciation.</title>
        <authorList>
            <person name="Ichikawa K."/>
            <person name="Yoshimura J."/>
            <person name="Morishita S."/>
        </authorList>
    </citation>
    <scope>NUCLEOTIDE SEQUENCE</scope>
    <source>
        <strain evidence="1 2">HSOK</strain>
    </source>
</reference>
<proteinExistence type="predicted"/>
<protein>
    <recommendedName>
        <fullName evidence="3">Endonuclease/exonuclease/phosphatase domain-containing protein</fullName>
    </recommendedName>
</protein>
<dbReference type="Ensembl" id="ENSORLT00015014499.1">
    <property type="protein sequence ID" value="ENSORLP00015021851.1"/>
    <property type="gene ID" value="ENSORLG00015022978.1"/>
</dbReference>
<dbReference type="SUPFAM" id="SSF56219">
    <property type="entry name" value="DNase I-like"/>
    <property type="match status" value="1"/>
</dbReference>
<reference evidence="1" key="4">
    <citation type="submission" date="2025-09" db="UniProtKB">
        <authorList>
            <consortium name="Ensembl"/>
        </authorList>
    </citation>
    <scope>IDENTIFICATION</scope>
    <source>
        <strain evidence="1">HSOK</strain>
    </source>
</reference>
<dbReference type="PANTHER" id="PTHR19446">
    <property type="entry name" value="REVERSE TRANSCRIPTASES"/>
    <property type="match status" value="1"/>
</dbReference>
<dbReference type="Gene3D" id="3.60.10.10">
    <property type="entry name" value="Endonuclease/exonuclease/phosphatase"/>
    <property type="match status" value="1"/>
</dbReference>
<sequence>MGRHGEGEANANGELLSDFCVFNGLVIGGTVFPHKRIHKVTWVSPDHRTENQIDHICISSNFRRSMQDVRSRRGADVGSDHHLVIGKFKLKLKKYLTQGTTQMRRYNVEQLMDQNTRANFKLELANRFALLSQLPEDASVEQMWKETKSLWIETCETVLEKRTRQYKEWITPDTRRKIEERRTKKAVLNNSKTRSAKAEANKEVKKSIKKDKKTFVESMAEEAEHAAGQKNIRELYNITRKLAGGKQVGNHPVFDKTRKVLTNPLMQCNRWKEHFEELLNCPPPSNPPDLIPAPEPLPINTCRPSKEEISQAINQLKNRKAPGPDGIPPEALKADQQTAVDALYDLFGKIWDTEEAPLDWKHGYIIKIPKK</sequence>
<evidence type="ECO:0008006" key="3">
    <source>
        <dbReference type="Google" id="ProtNLM"/>
    </source>
</evidence>
<reference key="1">
    <citation type="journal article" date="2007" name="Nature">
        <title>The medaka draft genome and insights into vertebrate genome evolution.</title>
        <authorList>
            <person name="Kasahara M."/>
            <person name="Naruse K."/>
            <person name="Sasaki S."/>
            <person name="Nakatani Y."/>
            <person name="Qu W."/>
            <person name="Ahsan B."/>
            <person name="Yamada T."/>
            <person name="Nagayasu Y."/>
            <person name="Doi K."/>
            <person name="Kasai Y."/>
            <person name="Jindo T."/>
            <person name="Kobayashi D."/>
            <person name="Shimada A."/>
            <person name="Toyoda A."/>
            <person name="Kuroki Y."/>
            <person name="Fujiyama A."/>
            <person name="Sasaki T."/>
            <person name="Shimizu A."/>
            <person name="Asakawa S."/>
            <person name="Shimizu N."/>
            <person name="Hashimoto S."/>
            <person name="Yang J."/>
            <person name="Lee Y."/>
            <person name="Matsushima K."/>
            <person name="Sugano S."/>
            <person name="Sakaizumi M."/>
            <person name="Narita T."/>
            <person name="Ohishi K."/>
            <person name="Haga S."/>
            <person name="Ohta F."/>
            <person name="Nomoto H."/>
            <person name="Nogata K."/>
            <person name="Morishita T."/>
            <person name="Endo T."/>
            <person name="Shin-I T."/>
            <person name="Takeda H."/>
            <person name="Morishita S."/>
            <person name="Kohara Y."/>
        </authorList>
    </citation>
    <scope>NUCLEOTIDE SEQUENCE [LARGE SCALE GENOMIC DNA]</scope>
    <source>
        <strain>Hd-rR</strain>
    </source>
</reference>
<dbReference type="Proteomes" id="UP000265200">
    <property type="component" value="Chromosome 3"/>
</dbReference>
<accession>A0A3P9IPR5</accession>
<reference evidence="1" key="3">
    <citation type="submission" date="2025-08" db="UniProtKB">
        <authorList>
            <consortium name="Ensembl"/>
        </authorList>
    </citation>
    <scope>IDENTIFICATION</scope>
    <source>
        <strain evidence="1">HSOK</strain>
    </source>
</reference>
<dbReference type="AlphaFoldDB" id="A0A3P9IPR5"/>